<comment type="subcellular location">
    <subcellularLocation>
        <location evidence="1 10">Cell outer membrane</location>
        <topology evidence="1 10">Multi-pass membrane protein</topology>
    </subcellularLocation>
</comment>
<comment type="caution">
    <text evidence="15">The sequence shown here is derived from an EMBL/GenBank/DDBJ whole genome shotgun (WGS) entry which is preliminary data.</text>
</comment>
<organism evidence="15 16">
    <name type="scientific">Flavihumibacter fluminis</name>
    <dbReference type="NCBI Taxonomy" id="2909236"/>
    <lineage>
        <taxon>Bacteria</taxon>
        <taxon>Pseudomonadati</taxon>
        <taxon>Bacteroidota</taxon>
        <taxon>Chitinophagia</taxon>
        <taxon>Chitinophagales</taxon>
        <taxon>Chitinophagaceae</taxon>
        <taxon>Flavihumibacter</taxon>
    </lineage>
</organism>
<dbReference type="PANTHER" id="PTHR30069">
    <property type="entry name" value="TONB-DEPENDENT OUTER MEMBRANE RECEPTOR"/>
    <property type="match status" value="1"/>
</dbReference>
<dbReference type="RefSeq" id="WP_234867329.1">
    <property type="nucleotide sequence ID" value="NZ_JAKEVY010000004.1"/>
</dbReference>
<sequence length="759" mass="85748">MKDHSTKKAGRIFRLFLYVVVSGTVPLFYQPAVAQQNKDTTQKIHELGEVVISFNKWEQQLNEVPNKITKINRTQIQLQQPQTAADMLAQSGSVFIQKSQLGGGSPMIRGFATNRVLLVVDGVRMNNAIFRSGNLQNVISIDPLTLEAAEVVFGPGSLIYGSDAIGGVMDFHTLEPRFSADSSLLVRGAVQARYSSANNENTIHADWNIAGKKLSWLSSVTYSRFDDLKMGKHGGQDSYLRPEYVIRLNNRDTILTNSDPRIQRFSGYEQWNLMQKLNYRITDKMRLQYSFIYGGTGTHPRYDRLIQYRSGRLRFAEWNYGPMLWRMHTLHFLSNQKKALYDNLRITAGYQNYAESRLDRTFNRTIRNRQEEMVDAVSANLDAVKSVGKGHLYWGAEYVYNKVGSTGNTTDIETGETTSSVSRYPDNSNWYTAGLYGSYKINLREDLTLTSGIRYSYNGLNARFNNQFIPFPYEKAAIKKGAFIFNLGTVYRPTGNWQLHAHVSRGYRMPNIDDIGKLFESAPGNLTVPNPGLEPEYAWNMEMGVAYDIQAIPEQRPAGRLELTGFYTILENAIALRPFQFNGRDSLVFDGVNSQVNALQNLARATVWGVQAAAAIPLHRWWILRMNANYTWGRETDDAIGSDKQVPLRHAPPFFGNLAIQYNRSAFTMEATLVYNSSISAENLAPSEQAKTDIYAADRNGNPYSPKWYTLNLKGSYRVTPVFVLSLGWENMTNQRYRPYSSGIVAAGSNLVASLRASF</sequence>
<keyword evidence="6 11" id="KW-0798">TonB box</keyword>
<accession>A0ABS9BM79</accession>
<protein>
    <submittedName>
        <fullName evidence="15">TonB-dependent receptor</fullName>
    </submittedName>
</protein>
<keyword evidence="7 10" id="KW-0472">Membrane</keyword>
<keyword evidence="2 10" id="KW-0813">Transport</keyword>
<evidence type="ECO:0000313" key="15">
    <source>
        <dbReference type="EMBL" id="MCF1716280.1"/>
    </source>
</evidence>
<keyword evidence="8 15" id="KW-0675">Receptor</keyword>
<evidence type="ECO:0000256" key="1">
    <source>
        <dbReference type="ARBA" id="ARBA00004571"/>
    </source>
</evidence>
<reference evidence="15 16" key="1">
    <citation type="submission" date="2022-01" db="EMBL/GenBank/DDBJ databases">
        <title>Flavihumibacter sp. nov., isolated from sediment of a river.</title>
        <authorList>
            <person name="Liu H."/>
        </authorList>
    </citation>
    <scope>NUCLEOTIDE SEQUENCE [LARGE SCALE GENOMIC DNA]</scope>
    <source>
        <strain evidence="15 16">RY-1</strain>
    </source>
</reference>
<keyword evidence="3 10" id="KW-1134">Transmembrane beta strand</keyword>
<dbReference type="Proteomes" id="UP001200145">
    <property type="component" value="Unassembled WGS sequence"/>
</dbReference>
<name>A0ABS9BM79_9BACT</name>
<dbReference type="InterPro" id="IPR036942">
    <property type="entry name" value="Beta-barrel_TonB_sf"/>
</dbReference>
<evidence type="ECO:0000259" key="14">
    <source>
        <dbReference type="Pfam" id="PF07715"/>
    </source>
</evidence>
<evidence type="ECO:0000256" key="8">
    <source>
        <dbReference type="ARBA" id="ARBA00023170"/>
    </source>
</evidence>
<evidence type="ECO:0000256" key="5">
    <source>
        <dbReference type="ARBA" id="ARBA00022729"/>
    </source>
</evidence>
<dbReference type="InterPro" id="IPR039426">
    <property type="entry name" value="TonB-dep_rcpt-like"/>
</dbReference>
<evidence type="ECO:0000256" key="12">
    <source>
        <dbReference type="SAM" id="Phobius"/>
    </source>
</evidence>
<feature type="domain" description="TonB-dependent receptor plug" evidence="14">
    <location>
        <begin position="61"/>
        <end position="168"/>
    </location>
</feature>
<keyword evidence="4 10" id="KW-0812">Transmembrane</keyword>
<dbReference type="Pfam" id="PF00593">
    <property type="entry name" value="TonB_dep_Rec_b-barrel"/>
    <property type="match status" value="1"/>
</dbReference>
<evidence type="ECO:0000256" key="9">
    <source>
        <dbReference type="ARBA" id="ARBA00023237"/>
    </source>
</evidence>
<dbReference type="PANTHER" id="PTHR30069:SF29">
    <property type="entry name" value="HEMOGLOBIN AND HEMOGLOBIN-HAPTOGLOBIN-BINDING PROTEIN 1-RELATED"/>
    <property type="match status" value="1"/>
</dbReference>
<dbReference type="Gene3D" id="2.170.130.10">
    <property type="entry name" value="TonB-dependent receptor, plug domain"/>
    <property type="match status" value="1"/>
</dbReference>
<dbReference type="Gene3D" id="2.40.170.20">
    <property type="entry name" value="TonB-dependent receptor, beta-barrel domain"/>
    <property type="match status" value="1"/>
</dbReference>
<gene>
    <name evidence="15" type="ORF">L0U88_16680</name>
</gene>
<evidence type="ECO:0000256" key="10">
    <source>
        <dbReference type="PROSITE-ProRule" id="PRU01360"/>
    </source>
</evidence>
<dbReference type="Pfam" id="PF07715">
    <property type="entry name" value="Plug"/>
    <property type="match status" value="1"/>
</dbReference>
<evidence type="ECO:0000256" key="3">
    <source>
        <dbReference type="ARBA" id="ARBA00022452"/>
    </source>
</evidence>
<proteinExistence type="inferred from homology"/>
<feature type="transmembrane region" description="Helical" evidence="12">
    <location>
        <begin position="12"/>
        <end position="29"/>
    </location>
</feature>
<keyword evidence="12" id="KW-1133">Transmembrane helix</keyword>
<evidence type="ECO:0000313" key="16">
    <source>
        <dbReference type="Proteomes" id="UP001200145"/>
    </source>
</evidence>
<feature type="domain" description="TonB-dependent receptor-like beta-barrel" evidence="13">
    <location>
        <begin position="264"/>
        <end position="731"/>
    </location>
</feature>
<evidence type="ECO:0000256" key="6">
    <source>
        <dbReference type="ARBA" id="ARBA00023077"/>
    </source>
</evidence>
<comment type="similarity">
    <text evidence="10 11">Belongs to the TonB-dependent receptor family.</text>
</comment>
<dbReference type="CDD" id="cd01347">
    <property type="entry name" value="ligand_gated_channel"/>
    <property type="match status" value="1"/>
</dbReference>
<evidence type="ECO:0000256" key="4">
    <source>
        <dbReference type="ARBA" id="ARBA00022692"/>
    </source>
</evidence>
<dbReference type="EMBL" id="JAKEVY010000004">
    <property type="protein sequence ID" value="MCF1716280.1"/>
    <property type="molecule type" value="Genomic_DNA"/>
</dbReference>
<dbReference type="InterPro" id="IPR037066">
    <property type="entry name" value="Plug_dom_sf"/>
</dbReference>
<keyword evidence="5" id="KW-0732">Signal</keyword>
<evidence type="ECO:0000256" key="11">
    <source>
        <dbReference type="RuleBase" id="RU003357"/>
    </source>
</evidence>
<keyword evidence="9 10" id="KW-0998">Cell outer membrane</keyword>
<keyword evidence="16" id="KW-1185">Reference proteome</keyword>
<dbReference type="InterPro" id="IPR000531">
    <property type="entry name" value="Beta-barrel_TonB"/>
</dbReference>
<evidence type="ECO:0000256" key="2">
    <source>
        <dbReference type="ARBA" id="ARBA00022448"/>
    </source>
</evidence>
<evidence type="ECO:0000256" key="7">
    <source>
        <dbReference type="ARBA" id="ARBA00023136"/>
    </source>
</evidence>
<dbReference type="SUPFAM" id="SSF56935">
    <property type="entry name" value="Porins"/>
    <property type="match status" value="1"/>
</dbReference>
<dbReference type="InterPro" id="IPR012910">
    <property type="entry name" value="Plug_dom"/>
</dbReference>
<dbReference type="PROSITE" id="PS52016">
    <property type="entry name" value="TONB_DEPENDENT_REC_3"/>
    <property type="match status" value="1"/>
</dbReference>
<evidence type="ECO:0000259" key="13">
    <source>
        <dbReference type="Pfam" id="PF00593"/>
    </source>
</evidence>